<comment type="subcellular location">
    <subcellularLocation>
        <location evidence="1">Cell projection</location>
        <location evidence="1">Cilium</location>
    </subcellularLocation>
</comment>
<feature type="compositionally biased region" description="Low complexity" evidence="6">
    <location>
        <begin position="1520"/>
        <end position="1535"/>
    </location>
</feature>
<keyword evidence="4" id="KW-0969">Cilium</keyword>
<dbReference type="GO" id="GO:0035721">
    <property type="term" value="P:intraciliary retrograde transport"/>
    <property type="evidence" value="ECO:0007669"/>
    <property type="project" value="TreeGrafter"/>
</dbReference>
<evidence type="ECO:0000256" key="1">
    <source>
        <dbReference type="ARBA" id="ARBA00004138"/>
    </source>
</evidence>
<evidence type="ECO:0000259" key="7">
    <source>
        <dbReference type="Pfam" id="PF23385"/>
    </source>
</evidence>
<dbReference type="GO" id="GO:0005930">
    <property type="term" value="C:axoneme"/>
    <property type="evidence" value="ECO:0007669"/>
    <property type="project" value="TreeGrafter"/>
</dbReference>
<dbReference type="InterPro" id="IPR056156">
    <property type="entry name" value="TPR_IF140_C"/>
</dbReference>
<feature type="compositionally biased region" description="Acidic residues" evidence="6">
    <location>
        <begin position="1593"/>
        <end position="1602"/>
    </location>
</feature>
<dbReference type="OrthoDB" id="10258787at2759"/>
<accession>A0A2V0P263</accession>
<evidence type="ECO:0000256" key="4">
    <source>
        <dbReference type="ARBA" id="ARBA00023069"/>
    </source>
</evidence>
<dbReference type="InterPro" id="IPR015943">
    <property type="entry name" value="WD40/YVTN_repeat-like_dom_sf"/>
</dbReference>
<evidence type="ECO:0000256" key="6">
    <source>
        <dbReference type="SAM" id="MobiDB-lite"/>
    </source>
</evidence>
<dbReference type="Pfam" id="PF23385">
    <property type="entry name" value="Beta-prop_IFT140_2nd"/>
    <property type="match status" value="1"/>
</dbReference>
<dbReference type="InterPro" id="IPR056155">
    <property type="entry name" value="Beta-prop_IFT140_2nd"/>
</dbReference>
<feature type="compositionally biased region" description="Low complexity" evidence="6">
    <location>
        <begin position="1549"/>
        <end position="1583"/>
    </location>
</feature>
<dbReference type="PANTHER" id="PTHR15722:SF7">
    <property type="entry name" value="INTRAFLAGELLAR TRANSPORT PROTEIN 140 HOMOLOG"/>
    <property type="match status" value="1"/>
</dbReference>
<dbReference type="SUPFAM" id="SSF75011">
    <property type="entry name" value="3-carboxy-cis,cis-mucoante lactonizing enzyme"/>
    <property type="match status" value="1"/>
</dbReference>
<keyword evidence="5" id="KW-0966">Cell projection</keyword>
<feature type="compositionally biased region" description="Gly residues" evidence="6">
    <location>
        <begin position="797"/>
        <end position="816"/>
    </location>
</feature>
<feature type="region of interest" description="Disordered" evidence="6">
    <location>
        <begin position="713"/>
        <end position="765"/>
    </location>
</feature>
<dbReference type="InterPro" id="IPR056168">
    <property type="entry name" value="TPR_IF140/IFT172/WDR19"/>
</dbReference>
<evidence type="ECO:0000313" key="10">
    <source>
        <dbReference type="EMBL" id="GBF91287.1"/>
    </source>
</evidence>
<feature type="domain" description="IF140 C-terminal TPR" evidence="8">
    <location>
        <begin position="1358"/>
        <end position="1495"/>
    </location>
</feature>
<keyword evidence="11" id="KW-1185">Reference proteome</keyword>
<feature type="compositionally biased region" description="Low complexity" evidence="6">
    <location>
        <begin position="529"/>
        <end position="544"/>
    </location>
</feature>
<keyword evidence="10" id="KW-0282">Flagellum</keyword>
<dbReference type="GO" id="GO:0036064">
    <property type="term" value="C:ciliary basal body"/>
    <property type="evidence" value="ECO:0007669"/>
    <property type="project" value="TreeGrafter"/>
</dbReference>
<name>A0A2V0P263_9CHLO</name>
<feature type="domain" description="IF140/IFT172/WDR19 TPR" evidence="9">
    <location>
        <begin position="895"/>
        <end position="980"/>
    </location>
</feature>
<feature type="domain" description="IF140/IFT172/WDR19 TPR" evidence="9">
    <location>
        <begin position="985"/>
        <end position="1349"/>
    </location>
</feature>
<dbReference type="GO" id="GO:0030991">
    <property type="term" value="C:intraciliary transport particle A"/>
    <property type="evidence" value="ECO:0007669"/>
    <property type="project" value="TreeGrafter"/>
</dbReference>
<dbReference type="Pfam" id="PF24762">
    <property type="entry name" value="TPR_IF140-IFT172"/>
    <property type="match status" value="2"/>
</dbReference>
<reference evidence="10 11" key="1">
    <citation type="journal article" date="2018" name="Sci. Rep.">
        <title>Raphidocelis subcapitata (=Pseudokirchneriella subcapitata) provides an insight into genome evolution and environmental adaptations in the Sphaeropleales.</title>
        <authorList>
            <person name="Suzuki S."/>
            <person name="Yamaguchi H."/>
            <person name="Nakajima N."/>
            <person name="Kawachi M."/>
        </authorList>
    </citation>
    <scope>NUCLEOTIDE SEQUENCE [LARGE SCALE GENOMIC DNA]</scope>
    <source>
        <strain evidence="10 11">NIES-35</strain>
    </source>
</reference>
<feature type="compositionally biased region" description="Low complexity" evidence="6">
    <location>
        <begin position="717"/>
        <end position="738"/>
    </location>
</feature>
<evidence type="ECO:0000313" key="11">
    <source>
        <dbReference type="Proteomes" id="UP000247498"/>
    </source>
</evidence>
<comment type="caution">
    <text evidence="10">The sequence shown here is derived from an EMBL/GenBank/DDBJ whole genome shotgun (WGS) entry which is preliminary data.</text>
</comment>
<dbReference type="Pfam" id="PF24760">
    <property type="entry name" value="TPR_IF140_C"/>
    <property type="match status" value="1"/>
</dbReference>
<evidence type="ECO:0000256" key="2">
    <source>
        <dbReference type="ARBA" id="ARBA00022574"/>
    </source>
</evidence>
<evidence type="ECO:0000256" key="3">
    <source>
        <dbReference type="ARBA" id="ARBA00022737"/>
    </source>
</evidence>
<dbReference type="STRING" id="307507.A0A2V0P263"/>
<dbReference type="Gene3D" id="2.130.10.10">
    <property type="entry name" value="YVTN repeat-like/Quinoprotein amine dehydrogenase"/>
    <property type="match status" value="1"/>
</dbReference>
<keyword evidence="3" id="KW-0677">Repeat</keyword>
<feature type="region of interest" description="Disordered" evidence="6">
    <location>
        <begin position="529"/>
        <end position="551"/>
    </location>
</feature>
<organism evidence="10 11">
    <name type="scientific">Raphidocelis subcapitata</name>
    <dbReference type="NCBI Taxonomy" id="307507"/>
    <lineage>
        <taxon>Eukaryota</taxon>
        <taxon>Viridiplantae</taxon>
        <taxon>Chlorophyta</taxon>
        <taxon>core chlorophytes</taxon>
        <taxon>Chlorophyceae</taxon>
        <taxon>CS clade</taxon>
        <taxon>Sphaeropleales</taxon>
        <taxon>Selenastraceae</taxon>
        <taxon>Raphidocelis</taxon>
    </lineage>
</organism>
<dbReference type="PANTHER" id="PTHR15722">
    <property type="entry name" value="IFT140/172-RELATED"/>
    <property type="match status" value="1"/>
</dbReference>
<gene>
    <name evidence="10" type="ORF">Rsub_03607</name>
</gene>
<protein>
    <submittedName>
        <fullName evidence="10">Intraflagellar transport protein</fullName>
    </submittedName>
</protein>
<feature type="region of interest" description="Disordered" evidence="6">
    <location>
        <begin position="795"/>
        <end position="816"/>
    </location>
</feature>
<dbReference type="InParanoid" id="A0A2V0P263"/>
<dbReference type="SUPFAM" id="SSF69322">
    <property type="entry name" value="Tricorn protease domain 2"/>
    <property type="match status" value="1"/>
</dbReference>
<sequence>MEAYRVRKAPARAVGPWAWSKAQHLDPSCEAQIKSAVSLWDAASRRLEGTAKTYCCAITALAWSDGGERLAAGDERGKAPTWSQVSIWRVDEGLRPALVVTVDEASSAGSAAGGGGCVVACVWSGGGSSGGGDAAGTAAAAAAEAAAGPGQPVLFYALQQGVGEAVTVVVKSADDRGRPEAVQDVGEAVSSLLWCAERGQLLVAAASGTLLLLSRPSARTGAGGGAWDVALRAKIARGGGTGGSGLGGGPLLAWAAPHVLASGAEGDESVRLLDLETDDNFLLQLEGGAGAAAGGPGRLACLAGDPARGLLAAATADGRVALFERAGTAEGPPPAGGAADGSAAALFAPAPAAAGGGGAAGAGAGDDGDDPSKAWRELGRFQVEGRPSRLAWGPAGPGLVAVQCGDALQIAARAPLCYKVNGGAAAVQVSDGLVIVERLAPAAAAPCALRTALAVRGVDVSADGGAVLLHDGAAAEIHAVGADGRSGLVGRVDARGAASAAASGGGSAAGSGVPAAGTEPLLLQTLPRTGSRRAASAATGPEAGPGDDGGGAASMALIGESVFRLAGERVEACNFGGAVKQTLTFDAASEGRPQLLDANGCHLAVATAGGAVRIFRLTGREARPHAGPAALLPASTAGALAPESIRVNATGSAVAATARARDGGARDARVFLYSSDSNAAAAFDFGEVGRVPLRVAWDAEDGRLLAVQLGQAPPAPASRAGSAATAATQPLAPAASQPPGTPVSARPKTPAPQPPDGGGARGRGPASGLEVALLFACPTHGLLLQEIQDLGATAGSAAGGGGDDTRDGGGGGGGGTLPPPMAFLGVSVPHLLLLRTGAAAAAAAAAAGGAAAAAGGAAPVVSRVPLRGFAGLLGADADPQARAALLEFSYQLALGRLEDAFRAVAGVRSAGVWRGMAHVAIKSKRLDVAEHCLGNMEHARGARALREAASLPEPDARVAAVAAQLGLTEDAAQLLAGCGRPRLPAVHFEYARHLERCGDARGAAQHYEAAGAAAEEVPRMMLERGQEAELEGYVLQRAEPRLLAWWGRYCESRGALAKALNCYQRTGNHLAICRIHCATGNLQAAEAAVASSKSPAAAFHLARIYEAAERPEDAVRCYALAGRHAHGARLAKRCGMLPELLALALQSPQPIMLDAAEHLLAEGNAEGAALLYRKAGRAGRALEVAQAAGLFALVGDIAGAAEEGAAGGGGGELAARAADALAAAGQYERAVQLYARAGQPYRALELVEQHNVPLSEELAEALTPPRDAGGVADGAGFGAGERQAVLLRIARAGDRVKAMRCLVRSGDAGKIIFFANVSRQKEVCLLAANYLQTADWRASPETLAALVGFYTKAGAHEALASFYEAAAASDIEGPSRDYRRALHWMDEAARALAAGRAPRREARLADLAARAAGVRAFLGARDALATDPAAAVGACQRLLAEAPAGGGGPEGDADAAAAAAAAAPRVRQGDVLAMLVEWCVAQGNAAQALQLLQQMAARGLAPGRCLDAAVVRGVYEGAAEPAAPADEAVATAAAEQQQWEREDGEAPWPAGGRVSGGAPPAAGRRAQQQQQRRWESGSSRASGGRSGGGTAEDWIEELPDME</sequence>
<proteinExistence type="predicted"/>
<dbReference type="EMBL" id="BDRX01000023">
    <property type="protein sequence ID" value="GBF91287.1"/>
    <property type="molecule type" value="Genomic_DNA"/>
</dbReference>
<feature type="domain" description="IFT140 second beta-propeller" evidence="7">
    <location>
        <begin position="553"/>
        <end position="687"/>
    </location>
</feature>
<evidence type="ECO:0000259" key="8">
    <source>
        <dbReference type="Pfam" id="PF24760"/>
    </source>
</evidence>
<keyword evidence="2" id="KW-0853">WD repeat</keyword>
<dbReference type="Proteomes" id="UP000247498">
    <property type="component" value="Unassembled WGS sequence"/>
</dbReference>
<feature type="region of interest" description="Disordered" evidence="6">
    <location>
        <begin position="1520"/>
        <end position="1602"/>
    </location>
</feature>
<evidence type="ECO:0000259" key="9">
    <source>
        <dbReference type="Pfam" id="PF24762"/>
    </source>
</evidence>
<evidence type="ECO:0000256" key="5">
    <source>
        <dbReference type="ARBA" id="ARBA00023273"/>
    </source>
</evidence>